<dbReference type="EMBL" id="UFQS01000067">
    <property type="protein sequence ID" value="SSW98981.1"/>
    <property type="molecule type" value="Genomic_DNA"/>
</dbReference>
<gene>
    <name evidence="1" type="primary">CSON013479</name>
</gene>
<reference evidence="1" key="1">
    <citation type="submission" date="2018-04" db="EMBL/GenBank/DDBJ databases">
        <authorList>
            <person name="Go L.Y."/>
            <person name="Mitchell J.A."/>
        </authorList>
    </citation>
    <scope>NUCLEOTIDE SEQUENCE</scope>
    <source>
        <tissue evidence="1">Whole organism</tissue>
    </source>
</reference>
<dbReference type="VEuPathDB" id="VectorBase:CSON013479"/>
<reference evidence="2" key="2">
    <citation type="submission" date="2018-07" db="EMBL/GenBank/DDBJ databases">
        <authorList>
            <person name="Quirk P.G."/>
            <person name="Krulwich T.A."/>
        </authorList>
    </citation>
    <scope>NUCLEOTIDE SEQUENCE</scope>
</reference>
<organism evidence="1">
    <name type="scientific">Culicoides sonorensis</name>
    <name type="common">Biting midge</name>
    <dbReference type="NCBI Taxonomy" id="179676"/>
    <lineage>
        <taxon>Eukaryota</taxon>
        <taxon>Metazoa</taxon>
        <taxon>Ecdysozoa</taxon>
        <taxon>Arthropoda</taxon>
        <taxon>Hexapoda</taxon>
        <taxon>Insecta</taxon>
        <taxon>Pterygota</taxon>
        <taxon>Neoptera</taxon>
        <taxon>Endopterygota</taxon>
        <taxon>Diptera</taxon>
        <taxon>Nematocera</taxon>
        <taxon>Chironomoidea</taxon>
        <taxon>Ceratopogonidae</taxon>
        <taxon>Ceratopogoninae</taxon>
        <taxon>Culicoides</taxon>
        <taxon>Monoculicoides</taxon>
    </lineage>
</organism>
<dbReference type="AlphaFoldDB" id="A0A336K3I3"/>
<dbReference type="EMBL" id="UFQT01000067">
    <property type="protein sequence ID" value="SSX19363.1"/>
    <property type="molecule type" value="Genomic_DNA"/>
</dbReference>
<sequence>MKRVELKILKELFLIKIFFGKTLNELCQVHKLKQTSEARDVSFIFCVKDDKFDIINVTTASQRQLTLNIITIMIYKKNY</sequence>
<evidence type="ECO:0000313" key="1">
    <source>
        <dbReference type="EMBL" id="SSW98981.1"/>
    </source>
</evidence>
<accession>A0A336K3I3</accession>
<evidence type="ECO:0000313" key="2">
    <source>
        <dbReference type="EMBL" id="SSX19363.1"/>
    </source>
</evidence>
<proteinExistence type="predicted"/>
<protein>
    <submittedName>
        <fullName evidence="1">CSON013479 protein</fullName>
    </submittedName>
</protein>
<name>A0A336K3I3_CULSO</name>